<comment type="caution">
    <text evidence="1">The sequence shown here is derived from an EMBL/GenBank/DDBJ whole genome shotgun (WGS) entry which is preliminary data.</text>
</comment>
<organism evidence="1">
    <name type="scientific">marine sediment metagenome</name>
    <dbReference type="NCBI Taxonomy" id="412755"/>
    <lineage>
        <taxon>unclassified sequences</taxon>
        <taxon>metagenomes</taxon>
        <taxon>ecological metagenomes</taxon>
    </lineage>
</organism>
<evidence type="ECO:0008006" key="2">
    <source>
        <dbReference type="Google" id="ProtNLM"/>
    </source>
</evidence>
<accession>A0A0F9S219</accession>
<evidence type="ECO:0000313" key="1">
    <source>
        <dbReference type="EMBL" id="KKN61139.1"/>
    </source>
</evidence>
<gene>
    <name evidence="1" type="ORF">LCGC14_0524830</name>
</gene>
<dbReference type="EMBL" id="LAZR01000669">
    <property type="protein sequence ID" value="KKN61139.1"/>
    <property type="molecule type" value="Genomic_DNA"/>
</dbReference>
<protein>
    <recommendedName>
        <fullName evidence="2">Sulfotransferase domain-containing protein</fullName>
    </recommendedName>
</protein>
<dbReference type="SUPFAM" id="SSF52540">
    <property type="entry name" value="P-loop containing nucleoside triphosphate hydrolases"/>
    <property type="match status" value="1"/>
</dbReference>
<reference evidence="1" key="1">
    <citation type="journal article" date="2015" name="Nature">
        <title>Complex archaea that bridge the gap between prokaryotes and eukaryotes.</title>
        <authorList>
            <person name="Spang A."/>
            <person name="Saw J.H."/>
            <person name="Jorgensen S.L."/>
            <person name="Zaremba-Niedzwiedzka K."/>
            <person name="Martijn J."/>
            <person name="Lind A.E."/>
            <person name="van Eijk R."/>
            <person name="Schleper C."/>
            <person name="Guy L."/>
            <person name="Ettema T.J."/>
        </authorList>
    </citation>
    <scope>NUCLEOTIDE SEQUENCE</scope>
</reference>
<dbReference type="AlphaFoldDB" id="A0A0F9S219"/>
<name>A0A0F9S219_9ZZZZ</name>
<sequence>MSVKVVIHIGPPKTGTSAIQFCLQQDKQRLAENGIYYPKHATDVNGISSGNLSSVYDITNTERSISKTKVSKLLASCEKLKMHTLLLSSEFFFERMSEVVGIFPEAQFIAYIRNPLDSFESLYNQSIKRHHKIEPIKKPPLLPKFYLTKLERFVDEIGADKFVFRSYSKHAFFGGTIVDDFYSILSIQPPSNTRVTINPSYSFEALEFKRWINQFCSPSLALQADKVLQSFDSSSAGFSLIEPQMFDLYKAQAFKFLKKLSHKYSVFGSEQLLEDVQNTKQADFKSQRLELDDFMKVADYLNQQNPSLYKSICYALYLSSYRSCFTNEYGQVFIKKYKLSEVSDHSMLKVKILNFVKRLLGKPIYTEELPFSLSTSDDINRLRAKLKLDSDISDIEILRELAFLAEKNHDIGLAYVFMKRAQKLRPNGPLINNKIKYYERKIDNAKTDK</sequence>
<dbReference type="InterPro" id="IPR027417">
    <property type="entry name" value="P-loop_NTPase"/>
</dbReference>
<dbReference type="Gene3D" id="3.40.50.300">
    <property type="entry name" value="P-loop containing nucleotide triphosphate hydrolases"/>
    <property type="match status" value="1"/>
</dbReference>
<proteinExistence type="predicted"/>